<evidence type="ECO:0000313" key="1">
    <source>
        <dbReference type="EMBL" id="RNI36121.1"/>
    </source>
</evidence>
<dbReference type="OrthoDB" id="799347at2"/>
<reference evidence="1 2" key="1">
    <citation type="submission" date="2018-11" db="EMBL/GenBank/DDBJ databases">
        <title>Draft genome sequence of Ferruginibacter sp. BO-59.</title>
        <authorList>
            <person name="Im W.T."/>
        </authorList>
    </citation>
    <scope>NUCLEOTIDE SEQUENCE [LARGE SCALE GENOMIC DNA]</scope>
    <source>
        <strain evidence="1 2">BO-59</strain>
    </source>
</reference>
<evidence type="ECO:0008006" key="3">
    <source>
        <dbReference type="Google" id="ProtNLM"/>
    </source>
</evidence>
<keyword evidence="2" id="KW-1185">Reference proteome</keyword>
<sequence>MQTLKTLDKEITRYLGQLTVPQKEAVLNVIKTFAREEPWWDDDVYVAEMNSRFSEMESGEVKGITLEEMEAGSRRAYRK</sequence>
<dbReference type="Proteomes" id="UP000267223">
    <property type="component" value="Unassembled WGS sequence"/>
</dbReference>
<evidence type="ECO:0000313" key="2">
    <source>
        <dbReference type="Proteomes" id="UP000267223"/>
    </source>
</evidence>
<dbReference type="AlphaFoldDB" id="A0A3M9NEG6"/>
<name>A0A3M9NEG6_9BACT</name>
<proteinExistence type="predicted"/>
<gene>
    <name evidence="1" type="ORF">EFY79_10535</name>
</gene>
<dbReference type="EMBL" id="RJJR01000008">
    <property type="protein sequence ID" value="RNI36121.1"/>
    <property type="molecule type" value="Genomic_DNA"/>
</dbReference>
<organism evidence="1 2">
    <name type="scientific">Hanamia caeni</name>
    <dbReference type="NCBI Taxonomy" id="2294116"/>
    <lineage>
        <taxon>Bacteria</taxon>
        <taxon>Pseudomonadati</taxon>
        <taxon>Bacteroidota</taxon>
        <taxon>Chitinophagia</taxon>
        <taxon>Chitinophagales</taxon>
        <taxon>Chitinophagaceae</taxon>
        <taxon>Hanamia</taxon>
    </lineage>
</organism>
<accession>A0A3M9NEG6</accession>
<protein>
    <recommendedName>
        <fullName evidence="3">Addiction module component</fullName>
    </recommendedName>
</protein>
<comment type="caution">
    <text evidence="1">The sequence shown here is derived from an EMBL/GenBank/DDBJ whole genome shotgun (WGS) entry which is preliminary data.</text>
</comment>
<dbReference type="RefSeq" id="WP_123120674.1">
    <property type="nucleotide sequence ID" value="NZ_RJJR01000008.1"/>
</dbReference>